<proteinExistence type="predicted"/>
<dbReference type="AlphaFoldDB" id="A0A7J6VAW4"/>
<name>A0A7J6VAW4_THATH</name>
<dbReference type="EMBL" id="JABWDY010036319">
    <property type="protein sequence ID" value="KAF5181305.1"/>
    <property type="molecule type" value="Genomic_DNA"/>
</dbReference>
<reference evidence="1 2" key="1">
    <citation type="submission" date="2020-06" db="EMBL/GenBank/DDBJ databases">
        <title>Transcriptomic and genomic resources for Thalictrum thalictroides and T. hernandezii: Facilitating candidate gene discovery in an emerging model plant lineage.</title>
        <authorList>
            <person name="Arias T."/>
            <person name="Riano-Pachon D.M."/>
            <person name="Di Stilio V.S."/>
        </authorList>
    </citation>
    <scope>NUCLEOTIDE SEQUENCE [LARGE SCALE GENOMIC DNA]</scope>
    <source>
        <strain evidence="2">cv. WT478/WT964</strain>
        <tissue evidence="1">Leaves</tissue>
    </source>
</reference>
<evidence type="ECO:0000313" key="1">
    <source>
        <dbReference type="EMBL" id="KAF5181305.1"/>
    </source>
</evidence>
<gene>
    <name evidence="1" type="ORF">FRX31_029103</name>
</gene>
<accession>A0A7J6VAW4</accession>
<organism evidence="1 2">
    <name type="scientific">Thalictrum thalictroides</name>
    <name type="common">Rue-anemone</name>
    <name type="synonym">Anemone thalictroides</name>
    <dbReference type="NCBI Taxonomy" id="46969"/>
    <lineage>
        <taxon>Eukaryota</taxon>
        <taxon>Viridiplantae</taxon>
        <taxon>Streptophyta</taxon>
        <taxon>Embryophyta</taxon>
        <taxon>Tracheophyta</taxon>
        <taxon>Spermatophyta</taxon>
        <taxon>Magnoliopsida</taxon>
        <taxon>Ranunculales</taxon>
        <taxon>Ranunculaceae</taxon>
        <taxon>Thalictroideae</taxon>
        <taxon>Thalictrum</taxon>
    </lineage>
</organism>
<evidence type="ECO:0000313" key="2">
    <source>
        <dbReference type="Proteomes" id="UP000554482"/>
    </source>
</evidence>
<dbReference type="Proteomes" id="UP000554482">
    <property type="component" value="Unassembled WGS sequence"/>
</dbReference>
<protein>
    <submittedName>
        <fullName evidence="1">Uncharacterized protein</fullName>
    </submittedName>
</protein>
<comment type="caution">
    <text evidence="1">The sequence shown here is derived from an EMBL/GenBank/DDBJ whole genome shotgun (WGS) entry which is preliminary data.</text>
</comment>
<keyword evidence="2" id="KW-1185">Reference proteome</keyword>
<sequence>MCKWIWDQGDLVWNEQSMDYPLHHVSALEGDEPLIHITRTDVDANTHRNHNGFNRAPGNRWPFYQSFGEKLLQSEERLGFAQVKISLSSVNALIIERFLLPTK</sequence>